<feature type="region of interest" description="Disordered" evidence="1">
    <location>
        <begin position="1"/>
        <end position="28"/>
    </location>
</feature>
<proteinExistence type="predicted"/>
<reference evidence="2" key="2">
    <citation type="submission" date="2015-06" db="UniProtKB">
        <authorList>
            <consortium name="EnsemblProtists"/>
        </authorList>
    </citation>
    <scope>IDENTIFICATION</scope>
    <source>
        <strain evidence="2">Emoy2</strain>
    </source>
</reference>
<evidence type="ECO:0000313" key="2">
    <source>
        <dbReference type="EnsemblProtists" id="HpaP814658"/>
    </source>
</evidence>
<evidence type="ECO:0000313" key="3">
    <source>
        <dbReference type="Proteomes" id="UP000011713"/>
    </source>
</evidence>
<dbReference type="EMBL" id="ABWE02000927">
    <property type="status" value="NOT_ANNOTATED_CDS"/>
    <property type="molecule type" value="Genomic_DNA"/>
</dbReference>
<dbReference type="EnsemblProtists" id="HpaT814658">
    <property type="protein sequence ID" value="HpaP814658"/>
    <property type="gene ID" value="HpaG814658"/>
</dbReference>
<dbReference type="AlphaFoldDB" id="M4C6C6"/>
<sequence length="62" mass="6713">MDKYRSIGSTRGCDGDRNMGKSENGRETCHTWGVRELANLKVSIGAAGRRSTGLNSWIVEAG</sequence>
<keyword evidence="3" id="KW-1185">Reference proteome</keyword>
<organism evidence="2 3">
    <name type="scientific">Hyaloperonospora arabidopsidis (strain Emoy2)</name>
    <name type="common">Downy mildew agent</name>
    <name type="synonym">Peronospora arabidopsidis</name>
    <dbReference type="NCBI Taxonomy" id="559515"/>
    <lineage>
        <taxon>Eukaryota</taxon>
        <taxon>Sar</taxon>
        <taxon>Stramenopiles</taxon>
        <taxon>Oomycota</taxon>
        <taxon>Peronosporomycetes</taxon>
        <taxon>Peronosporales</taxon>
        <taxon>Peronosporaceae</taxon>
        <taxon>Hyaloperonospora</taxon>
    </lineage>
</organism>
<feature type="compositionally biased region" description="Basic and acidic residues" evidence="1">
    <location>
        <begin position="13"/>
        <end position="28"/>
    </location>
</feature>
<name>M4C6C6_HYAAE</name>
<accession>M4C6C6</accession>
<dbReference type="Proteomes" id="UP000011713">
    <property type="component" value="Unassembled WGS sequence"/>
</dbReference>
<dbReference type="HOGENOM" id="CLU_2908827_0_0_1"/>
<dbReference type="InParanoid" id="M4C6C6"/>
<evidence type="ECO:0000256" key="1">
    <source>
        <dbReference type="SAM" id="MobiDB-lite"/>
    </source>
</evidence>
<reference evidence="3" key="1">
    <citation type="journal article" date="2010" name="Science">
        <title>Signatures of adaptation to obligate biotrophy in the Hyaloperonospora arabidopsidis genome.</title>
        <authorList>
            <person name="Baxter L."/>
            <person name="Tripathy S."/>
            <person name="Ishaque N."/>
            <person name="Boot N."/>
            <person name="Cabral A."/>
            <person name="Kemen E."/>
            <person name="Thines M."/>
            <person name="Ah-Fong A."/>
            <person name="Anderson R."/>
            <person name="Badejoko W."/>
            <person name="Bittner-Eddy P."/>
            <person name="Boore J.L."/>
            <person name="Chibucos M.C."/>
            <person name="Coates M."/>
            <person name="Dehal P."/>
            <person name="Delehaunty K."/>
            <person name="Dong S."/>
            <person name="Downton P."/>
            <person name="Dumas B."/>
            <person name="Fabro G."/>
            <person name="Fronick C."/>
            <person name="Fuerstenberg S.I."/>
            <person name="Fulton L."/>
            <person name="Gaulin E."/>
            <person name="Govers F."/>
            <person name="Hughes L."/>
            <person name="Humphray S."/>
            <person name="Jiang R.H."/>
            <person name="Judelson H."/>
            <person name="Kamoun S."/>
            <person name="Kyung K."/>
            <person name="Meijer H."/>
            <person name="Minx P."/>
            <person name="Morris P."/>
            <person name="Nelson J."/>
            <person name="Phuntumart V."/>
            <person name="Qutob D."/>
            <person name="Rehmany A."/>
            <person name="Rougon-Cardoso A."/>
            <person name="Ryden P."/>
            <person name="Torto-Alalibo T."/>
            <person name="Studholme D."/>
            <person name="Wang Y."/>
            <person name="Win J."/>
            <person name="Wood J."/>
            <person name="Clifton S.W."/>
            <person name="Rogers J."/>
            <person name="Van den Ackerveken G."/>
            <person name="Jones J.D."/>
            <person name="McDowell J.M."/>
            <person name="Beynon J."/>
            <person name="Tyler B.M."/>
        </authorList>
    </citation>
    <scope>NUCLEOTIDE SEQUENCE [LARGE SCALE GENOMIC DNA]</scope>
    <source>
        <strain evidence="3">Emoy2</strain>
    </source>
</reference>
<dbReference type="VEuPathDB" id="FungiDB:HpaG814658"/>
<protein>
    <submittedName>
        <fullName evidence="2">Uncharacterized protein</fullName>
    </submittedName>
</protein>